<dbReference type="EMBL" id="KL584834">
    <property type="protein sequence ID" value="KEQ62515.1"/>
    <property type="molecule type" value="Genomic_DNA"/>
</dbReference>
<dbReference type="RefSeq" id="XP_040879538.1">
    <property type="nucleotide sequence ID" value="XM_041024736.1"/>
</dbReference>
<organism evidence="2 3">
    <name type="scientific">Aureobasidium melanogenum (strain CBS 110374)</name>
    <name type="common">Aureobasidium pullulans var. melanogenum</name>
    <dbReference type="NCBI Taxonomy" id="1043003"/>
    <lineage>
        <taxon>Eukaryota</taxon>
        <taxon>Fungi</taxon>
        <taxon>Dikarya</taxon>
        <taxon>Ascomycota</taxon>
        <taxon>Pezizomycotina</taxon>
        <taxon>Dothideomycetes</taxon>
        <taxon>Dothideomycetidae</taxon>
        <taxon>Dothideales</taxon>
        <taxon>Saccotheciaceae</taxon>
        <taxon>Aureobasidium</taxon>
    </lineage>
</organism>
<gene>
    <name evidence="2" type="ORF">M437DRAFT_66377</name>
</gene>
<evidence type="ECO:0000256" key="1">
    <source>
        <dbReference type="SAM" id="MobiDB-lite"/>
    </source>
</evidence>
<evidence type="ECO:0000313" key="2">
    <source>
        <dbReference type="EMBL" id="KEQ62515.1"/>
    </source>
</evidence>
<dbReference type="HOGENOM" id="CLU_096851_0_0_1"/>
<accession>A0A074VP76</accession>
<dbReference type="AlphaFoldDB" id="A0A074VP76"/>
<feature type="region of interest" description="Disordered" evidence="1">
    <location>
        <begin position="232"/>
        <end position="251"/>
    </location>
</feature>
<proteinExistence type="predicted"/>
<keyword evidence="3" id="KW-1185">Reference proteome</keyword>
<reference evidence="2 3" key="1">
    <citation type="journal article" date="2014" name="BMC Genomics">
        <title>Genome sequencing of four Aureobasidium pullulans varieties: biotechnological potential, stress tolerance, and description of new species.</title>
        <authorList>
            <person name="Gostin Ar C."/>
            <person name="Ohm R.A."/>
            <person name="Kogej T."/>
            <person name="Sonjak S."/>
            <person name="Turk M."/>
            <person name="Zajc J."/>
            <person name="Zalar P."/>
            <person name="Grube M."/>
            <person name="Sun H."/>
            <person name="Han J."/>
            <person name="Sharma A."/>
            <person name="Chiniquy J."/>
            <person name="Ngan C.Y."/>
            <person name="Lipzen A."/>
            <person name="Barry K."/>
            <person name="Grigoriev I.V."/>
            <person name="Gunde-Cimerman N."/>
        </authorList>
    </citation>
    <scope>NUCLEOTIDE SEQUENCE [LARGE SCALE GENOMIC DNA]</scope>
    <source>
        <strain evidence="2 3">CBS 110374</strain>
    </source>
</reference>
<dbReference type="Proteomes" id="UP000030672">
    <property type="component" value="Unassembled WGS sequence"/>
</dbReference>
<protein>
    <submittedName>
        <fullName evidence="2">Uncharacterized protein</fullName>
    </submittedName>
</protein>
<name>A0A074VP76_AURM1</name>
<evidence type="ECO:0000313" key="3">
    <source>
        <dbReference type="Proteomes" id="UP000030672"/>
    </source>
</evidence>
<sequence length="251" mass="29493">MTILQMLRASFDVCKSLPRVSSSIRFFSVSQAACEPSRKDLNAKLMKRRETNRRASKSSSFRCQIDPEYRRHERARGLEAERRYTQNPEHREAIRSRKREAYIRHKNRNPHFYTKHRLREWLHKHAWVRDELDWKAHKPVVSPVKVARTCASCNIEQYGGFQLWWSCTILHTRTVLISFLGGQQRKYDPSLFDCTTCYFGPGPDPRQAWPRGCEDVTTLRELRIRKQELDLGLDPGSLSQTKSSDVKDIQS</sequence>
<dbReference type="GeneID" id="63918109"/>